<keyword evidence="11 19" id="KW-1133">Transmembrane helix</keyword>
<dbReference type="Pfam" id="PF01657">
    <property type="entry name" value="Stress-antifung"/>
    <property type="match status" value="4"/>
</dbReference>
<dbReference type="PROSITE" id="PS51473">
    <property type="entry name" value="GNK2"/>
    <property type="match status" value="4"/>
</dbReference>
<dbReference type="PANTHER" id="PTHR27002:SF1073">
    <property type="entry name" value="CYSTEINE-RICH RECEPTOR-LIKE PROTEIN KINASE 29"/>
    <property type="match status" value="1"/>
</dbReference>
<keyword evidence="5 19" id="KW-0812">Transmembrane</keyword>
<evidence type="ECO:0000256" key="15">
    <source>
        <dbReference type="ARBA" id="ARBA00047558"/>
    </source>
</evidence>
<dbReference type="Gene3D" id="3.30.430.20">
    <property type="entry name" value="Gnk2 domain, C-X8-C-X2-C motif"/>
    <property type="match status" value="4"/>
</dbReference>
<sequence length="1166" mass="129765">MASVSFTLFSFLPFLCVIVIISQSSAQTPCDNSKGNYTINSTYHNNLNTLLSSFSSHTQINYGFYNFSYGQGEDQVFAIGLCRGDLKPDECLKSLNDSRVSLAASCPNQKEAITWTVECMLRYTNRSIFGVMENQPTNDNYYDLNVTGSVAEFNAALESLMRNLTRIAASGDSRLKYATGSTPAPNFQTIYGQAQCTPDLSSEDCTKCLDEAVSKIPQCCSGKAGGNVVKPSCRIRFDPYIFYGPTLKLDPDVPPSSSTNNTSSSRGKSNTARTIIVIVVPVACVVLLLALLCIYLSLRKQRKKIEFEREEESDEDEVAFIESLQYNFNTIRVATNEFADSNKLGQGGFGAVYKGQLSNGQEIAVKRLSRDSGQGDLEFKNEVQLVAKLQHRNLVRLLGFGLEGRERLLVYEFVPNKSLDYFIFDPTMKPQLDWQMRYKIIKGIARGILYLHEDSRLRIIHRDLKASNILLDREMNPKIADFGMARLVLMDQTQINTSRIVGTYGYMAPEYAMHGQFSAKSDVFSFGVLILEIVSGQKNSGINNGESMEDLLSFTPFCDNNKGNYTVNSTYDNNLNTLLSSFSTHAQVNYGFYNFSHGQGLDKAYAIGICRGDLTPEECLKCLNENGAALTKNCPNQKEAIVWDGECSLRYSNRSIFGLMDNQPTVLLYYTLEVRGSIEQFNAKLESLMRNLTRIAASGDSRRKYATGSAPAPDFQTIYGYTQCSPDLSSEDCSKCLEESISKIPDCCKGKAGGNVLKPSCRIRFDPYIFYGPTLKLDPDAPPPPTTPPPSRFPNNTSQGNSNTSRTIIAVAVPVAGVVLALSLFCIYLIVRKPRKQIEIGKEEDSEDEDEVTFTESLQFKFETIRIATNEFADSNKLGQGGFGAVYKGQLSNGQGIAVKRLSSNSGQGDTEFKNEVLLLAKLQHRNLVRLIGFCLEGSERLLIYEFVPNKSLDYFIFDPIKKTQLDWQMRYQIIRGITKGILYLHEDSQLRIIHRDLKASNILLDENMYPKISDFGMARLFQVDQTQANTHRVVGTYGYMAPEYAVYGHFSAKSDVFSYGVMVLEIVSGRKSIGARHGETVEDLLSFEDMASRPTMASVVLMLNSHSISLPIPSEPAFVVNSSTRSYPNMFSGELNSEKTGSTESTNKPAQSSVNEVSITELYPR</sequence>
<dbReference type="FunFam" id="3.30.430.20:FF:000003">
    <property type="entry name" value="Cysteine-rich RLK (RECEPTOR-like protein kinase) 10"/>
    <property type="match status" value="2"/>
</dbReference>
<feature type="domain" description="Protein kinase" evidence="21">
    <location>
        <begin position="872"/>
        <end position="1166"/>
    </location>
</feature>
<feature type="chain" id="PRO_5005595131" description="Cysteine-rich receptor-like protein kinase" evidence="20">
    <location>
        <begin position="27"/>
        <end position="1166"/>
    </location>
</feature>
<protein>
    <recommendedName>
        <fullName evidence="25">Cysteine-rich receptor-like protein kinase</fullName>
    </recommendedName>
</protein>
<dbReference type="Gene3D" id="1.10.510.10">
    <property type="entry name" value="Transferase(Phosphotransferase) domain 1"/>
    <property type="match status" value="2"/>
</dbReference>
<organism evidence="23 24">
    <name type="scientific">Phaseolus angularis</name>
    <name type="common">Azuki bean</name>
    <name type="synonym">Vigna angularis</name>
    <dbReference type="NCBI Taxonomy" id="3914"/>
    <lineage>
        <taxon>Eukaryota</taxon>
        <taxon>Viridiplantae</taxon>
        <taxon>Streptophyta</taxon>
        <taxon>Embryophyta</taxon>
        <taxon>Tracheophyta</taxon>
        <taxon>Spermatophyta</taxon>
        <taxon>Magnoliopsida</taxon>
        <taxon>eudicotyledons</taxon>
        <taxon>Gunneridae</taxon>
        <taxon>Pentapetalae</taxon>
        <taxon>rosids</taxon>
        <taxon>fabids</taxon>
        <taxon>Fabales</taxon>
        <taxon>Fabaceae</taxon>
        <taxon>Papilionoideae</taxon>
        <taxon>50 kb inversion clade</taxon>
        <taxon>NPAAA clade</taxon>
        <taxon>indigoferoid/millettioid clade</taxon>
        <taxon>Phaseoleae</taxon>
        <taxon>Vigna</taxon>
    </lineage>
</organism>
<keyword evidence="4" id="KW-0808">Transferase</keyword>
<comment type="subcellular location">
    <subcellularLocation>
        <location evidence="1">Membrane</location>
        <topology evidence="1">Single-pass membrane protein</topology>
    </subcellularLocation>
</comment>
<dbReference type="InterPro" id="IPR000719">
    <property type="entry name" value="Prot_kinase_dom"/>
</dbReference>
<evidence type="ECO:0000313" key="24">
    <source>
        <dbReference type="Proteomes" id="UP000053144"/>
    </source>
</evidence>
<feature type="region of interest" description="Disordered" evidence="18">
    <location>
        <begin position="1131"/>
        <end position="1166"/>
    </location>
</feature>
<keyword evidence="12 19" id="KW-0472">Membrane</keyword>
<dbReference type="InterPro" id="IPR001245">
    <property type="entry name" value="Ser-Thr/Tyr_kinase_cat_dom"/>
</dbReference>
<gene>
    <name evidence="23" type="ORF">LR48_Vigan02g232600</name>
</gene>
<dbReference type="InterPro" id="IPR008271">
    <property type="entry name" value="Ser/Thr_kinase_AS"/>
</dbReference>
<dbReference type="Proteomes" id="UP000053144">
    <property type="component" value="Chromosome 2"/>
</dbReference>
<evidence type="ECO:0000256" key="13">
    <source>
        <dbReference type="ARBA" id="ARBA00023170"/>
    </source>
</evidence>
<dbReference type="CDD" id="cd23509">
    <property type="entry name" value="Gnk2-like"/>
    <property type="match status" value="4"/>
</dbReference>
<proteinExistence type="predicted"/>
<evidence type="ECO:0000256" key="17">
    <source>
        <dbReference type="PROSITE-ProRule" id="PRU10141"/>
    </source>
</evidence>
<keyword evidence="3" id="KW-0597">Phosphoprotein</keyword>
<evidence type="ECO:0000256" key="18">
    <source>
        <dbReference type="SAM" id="MobiDB-lite"/>
    </source>
</evidence>
<feature type="transmembrane region" description="Helical" evidence="19">
    <location>
        <begin position="275"/>
        <end position="298"/>
    </location>
</feature>
<feature type="domain" description="Protein kinase" evidence="21">
    <location>
        <begin position="338"/>
        <end position="666"/>
    </location>
</feature>
<keyword evidence="7" id="KW-0677">Repeat</keyword>
<accession>A0A0L9U094</accession>
<evidence type="ECO:0000256" key="2">
    <source>
        <dbReference type="ARBA" id="ARBA00022527"/>
    </source>
</evidence>
<dbReference type="FunFam" id="3.30.200.20:FF:000142">
    <property type="entry name" value="Cysteine-rich receptor-like protein kinase 10"/>
    <property type="match status" value="2"/>
</dbReference>
<dbReference type="InterPro" id="IPR011009">
    <property type="entry name" value="Kinase-like_dom_sf"/>
</dbReference>
<evidence type="ECO:0000256" key="12">
    <source>
        <dbReference type="ARBA" id="ARBA00023136"/>
    </source>
</evidence>
<dbReference type="Gramene" id="KOM36176">
    <property type="protein sequence ID" value="KOM36176"/>
    <property type="gene ID" value="LR48_Vigan02g232600"/>
</dbReference>
<feature type="domain" description="Gnk2-homologous" evidence="22">
    <location>
        <begin position="662"/>
        <end position="770"/>
    </location>
</feature>
<feature type="domain" description="Gnk2-homologous" evidence="22">
    <location>
        <begin position="25"/>
        <end position="128"/>
    </location>
</feature>
<evidence type="ECO:0000256" key="6">
    <source>
        <dbReference type="ARBA" id="ARBA00022729"/>
    </source>
</evidence>
<evidence type="ECO:0008006" key="25">
    <source>
        <dbReference type="Google" id="ProtNLM"/>
    </source>
</evidence>
<dbReference type="FunFam" id="3.30.430.20:FF:000002">
    <property type="entry name" value="Cysteine-rich receptor-like protein kinase 10"/>
    <property type="match status" value="2"/>
</dbReference>
<dbReference type="AlphaFoldDB" id="A0A0L9U094"/>
<keyword evidence="8 17" id="KW-0547">Nucleotide-binding</keyword>
<evidence type="ECO:0000256" key="11">
    <source>
        <dbReference type="ARBA" id="ARBA00022989"/>
    </source>
</evidence>
<keyword evidence="13" id="KW-0675">Receptor</keyword>
<feature type="binding site" evidence="17">
    <location>
        <position position="900"/>
    </location>
    <ligand>
        <name>ATP</name>
        <dbReference type="ChEBI" id="CHEBI:30616"/>
    </ligand>
</feature>
<evidence type="ECO:0000256" key="10">
    <source>
        <dbReference type="ARBA" id="ARBA00022840"/>
    </source>
</evidence>
<evidence type="ECO:0000256" key="9">
    <source>
        <dbReference type="ARBA" id="ARBA00022777"/>
    </source>
</evidence>
<evidence type="ECO:0000256" key="5">
    <source>
        <dbReference type="ARBA" id="ARBA00022692"/>
    </source>
</evidence>
<evidence type="ECO:0000259" key="21">
    <source>
        <dbReference type="PROSITE" id="PS50011"/>
    </source>
</evidence>
<feature type="region of interest" description="Disordered" evidence="18">
    <location>
        <begin position="776"/>
        <end position="801"/>
    </location>
</feature>
<dbReference type="EMBL" id="CM003372">
    <property type="protein sequence ID" value="KOM36176.1"/>
    <property type="molecule type" value="Genomic_DNA"/>
</dbReference>
<dbReference type="InterPro" id="IPR002902">
    <property type="entry name" value="GNK2"/>
</dbReference>
<keyword evidence="6 20" id="KW-0732">Signal</keyword>
<dbReference type="GO" id="GO:0004674">
    <property type="term" value="F:protein serine/threonine kinase activity"/>
    <property type="evidence" value="ECO:0007669"/>
    <property type="project" value="UniProtKB-KW"/>
</dbReference>
<feature type="signal peptide" evidence="20">
    <location>
        <begin position="1"/>
        <end position="26"/>
    </location>
</feature>
<dbReference type="InterPro" id="IPR038408">
    <property type="entry name" value="GNK2_sf"/>
</dbReference>
<evidence type="ECO:0000259" key="22">
    <source>
        <dbReference type="PROSITE" id="PS51473"/>
    </source>
</evidence>
<comment type="catalytic activity">
    <reaction evidence="15">
        <text>L-seryl-[protein] + ATP = O-phospho-L-seryl-[protein] + ADP + H(+)</text>
        <dbReference type="Rhea" id="RHEA:17989"/>
        <dbReference type="Rhea" id="RHEA-COMP:9863"/>
        <dbReference type="Rhea" id="RHEA-COMP:11604"/>
        <dbReference type="ChEBI" id="CHEBI:15378"/>
        <dbReference type="ChEBI" id="CHEBI:29999"/>
        <dbReference type="ChEBI" id="CHEBI:30616"/>
        <dbReference type="ChEBI" id="CHEBI:83421"/>
        <dbReference type="ChEBI" id="CHEBI:456216"/>
    </reaction>
</comment>
<dbReference type="GO" id="GO:0005524">
    <property type="term" value="F:ATP binding"/>
    <property type="evidence" value="ECO:0007669"/>
    <property type="project" value="UniProtKB-UniRule"/>
</dbReference>
<evidence type="ECO:0000256" key="4">
    <source>
        <dbReference type="ARBA" id="ARBA00022679"/>
    </source>
</evidence>
<evidence type="ECO:0000256" key="3">
    <source>
        <dbReference type="ARBA" id="ARBA00022553"/>
    </source>
</evidence>
<feature type="transmembrane region" description="Helical" evidence="19">
    <location>
        <begin position="808"/>
        <end position="831"/>
    </location>
</feature>
<evidence type="ECO:0000256" key="1">
    <source>
        <dbReference type="ARBA" id="ARBA00004167"/>
    </source>
</evidence>
<name>A0A0L9U094_PHAAN</name>
<dbReference type="SMART" id="SM00220">
    <property type="entry name" value="S_TKc"/>
    <property type="match status" value="2"/>
</dbReference>
<evidence type="ECO:0000256" key="16">
    <source>
        <dbReference type="ARBA" id="ARBA00047951"/>
    </source>
</evidence>
<keyword evidence="10 17" id="KW-0067">ATP-binding</keyword>
<dbReference type="PROSITE" id="PS00107">
    <property type="entry name" value="PROTEIN_KINASE_ATP"/>
    <property type="match status" value="2"/>
</dbReference>
<dbReference type="Gene3D" id="3.30.200.20">
    <property type="entry name" value="Phosphorylase Kinase, domain 1"/>
    <property type="match status" value="1"/>
</dbReference>
<feature type="compositionally biased region" description="Pro residues" evidence="18">
    <location>
        <begin position="780"/>
        <end position="792"/>
    </location>
</feature>
<comment type="catalytic activity">
    <reaction evidence="16">
        <text>L-threonyl-[protein] + ATP = O-phospho-L-threonyl-[protein] + ADP + H(+)</text>
        <dbReference type="Rhea" id="RHEA:46608"/>
        <dbReference type="Rhea" id="RHEA-COMP:11060"/>
        <dbReference type="Rhea" id="RHEA-COMP:11605"/>
        <dbReference type="ChEBI" id="CHEBI:15378"/>
        <dbReference type="ChEBI" id="CHEBI:30013"/>
        <dbReference type="ChEBI" id="CHEBI:30616"/>
        <dbReference type="ChEBI" id="CHEBI:61977"/>
        <dbReference type="ChEBI" id="CHEBI:456216"/>
    </reaction>
</comment>
<keyword evidence="9" id="KW-0418">Kinase</keyword>
<dbReference type="PROSITE" id="PS50011">
    <property type="entry name" value="PROTEIN_KINASE_DOM"/>
    <property type="match status" value="2"/>
</dbReference>
<dbReference type="OMA" id="IACSIND"/>
<dbReference type="FunFam" id="1.10.510.10:FF:000129">
    <property type="entry name" value="cysteine-rich receptor-like protein kinase 10"/>
    <property type="match status" value="2"/>
</dbReference>
<evidence type="ECO:0000256" key="14">
    <source>
        <dbReference type="ARBA" id="ARBA00023180"/>
    </source>
</evidence>
<dbReference type="SUPFAM" id="SSF56112">
    <property type="entry name" value="Protein kinase-like (PK-like)"/>
    <property type="match status" value="2"/>
</dbReference>
<dbReference type="Pfam" id="PF07714">
    <property type="entry name" value="PK_Tyr_Ser-Thr"/>
    <property type="match status" value="2"/>
</dbReference>
<dbReference type="InterPro" id="IPR017441">
    <property type="entry name" value="Protein_kinase_ATP_BS"/>
</dbReference>
<dbReference type="GO" id="GO:0005886">
    <property type="term" value="C:plasma membrane"/>
    <property type="evidence" value="ECO:0007669"/>
    <property type="project" value="TreeGrafter"/>
</dbReference>
<evidence type="ECO:0000256" key="7">
    <source>
        <dbReference type="ARBA" id="ARBA00022737"/>
    </source>
</evidence>
<keyword evidence="2" id="KW-0723">Serine/threonine-protein kinase</keyword>
<dbReference type="GO" id="GO:0006979">
    <property type="term" value="P:response to oxidative stress"/>
    <property type="evidence" value="ECO:0007669"/>
    <property type="project" value="UniProtKB-ARBA"/>
</dbReference>
<dbReference type="PANTHER" id="PTHR27002">
    <property type="entry name" value="RECEPTOR-LIKE SERINE/THREONINE-PROTEIN KINASE SD1-8"/>
    <property type="match status" value="1"/>
</dbReference>
<keyword evidence="14" id="KW-0325">Glycoprotein</keyword>
<evidence type="ECO:0000256" key="19">
    <source>
        <dbReference type="SAM" id="Phobius"/>
    </source>
</evidence>
<feature type="binding site" evidence="17">
    <location>
        <position position="366"/>
    </location>
    <ligand>
        <name>ATP</name>
        <dbReference type="ChEBI" id="CHEBI:30616"/>
    </ligand>
</feature>
<feature type="domain" description="Gnk2-homologous" evidence="22">
    <location>
        <begin position="553"/>
        <end position="656"/>
    </location>
</feature>
<feature type="domain" description="Gnk2-homologous" evidence="22">
    <location>
        <begin position="134"/>
        <end position="242"/>
    </location>
</feature>
<evidence type="ECO:0000256" key="8">
    <source>
        <dbReference type="ARBA" id="ARBA00022741"/>
    </source>
</evidence>
<dbReference type="PROSITE" id="PS00108">
    <property type="entry name" value="PROTEIN_KINASE_ST"/>
    <property type="match status" value="2"/>
</dbReference>
<reference evidence="24" key="1">
    <citation type="journal article" date="2015" name="Proc. Natl. Acad. Sci. U.S.A.">
        <title>Genome sequencing of adzuki bean (Vigna angularis) provides insight into high starch and low fat accumulation and domestication.</title>
        <authorList>
            <person name="Yang K."/>
            <person name="Tian Z."/>
            <person name="Chen C."/>
            <person name="Luo L."/>
            <person name="Zhao B."/>
            <person name="Wang Z."/>
            <person name="Yu L."/>
            <person name="Li Y."/>
            <person name="Sun Y."/>
            <person name="Li W."/>
            <person name="Chen Y."/>
            <person name="Li Y."/>
            <person name="Zhang Y."/>
            <person name="Ai D."/>
            <person name="Zhao J."/>
            <person name="Shang C."/>
            <person name="Ma Y."/>
            <person name="Wu B."/>
            <person name="Wang M."/>
            <person name="Gao L."/>
            <person name="Sun D."/>
            <person name="Zhang P."/>
            <person name="Guo F."/>
            <person name="Wang W."/>
            <person name="Li Y."/>
            <person name="Wang J."/>
            <person name="Varshney R.K."/>
            <person name="Wang J."/>
            <person name="Ling H.Q."/>
            <person name="Wan P."/>
        </authorList>
    </citation>
    <scope>NUCLEOTIDE SEQUENCE</scope>
    <source>
        <strain evidence="24">cv. Jingnong 6</strain>
    </source>
</reference>
<evidence type="ECO:0000256" key="20">
    <source>
        <dbReference type="SAM" id="SignalP"/>
    </source>
</evidence>
<evidence type="ECO:0000313" key="23">
    <source>
        <dbReference type="EMBL" id="KOM36176.1"/>
    </source>
</evidence>
<feature type="compositionally biased region" description="Polar residues" evidence="18">
    <location>
        <begin position="1131"/>
        <end position="1159"/>
    </location>
</feature>